<organism evidence="1 2">
    <name type="scientific">Cannabis sativa</name>
    <name type="common">Hemp</name>
    <name type="synonym">Marijuana</name>
    <dbReference type="NCBI Taxonomy" id="3483"/>
    <lineage>
        <taxon>Eukaryota</taxon>
        <taxon>Viridiplantae</taxon>
        <taxon>Streptophyta</taxon>
        <taxon>Embryophyta</taxon>
        <taxon>Tracheophyta</taxon>
        <taxon>Spermatophyta</taxon>
        <taxon>Magnoliopsida</taxon>
        <taxon>eudicotyledons</taxon>
        <taxon>Gunneridae</taxon>
        <taxon>Pentapetalae</taxon>
        <taxon>rosids</taxon>
        <taxon>fabids</taxon>
        <taxon>Rosales</taxon>
        <taxon>Cannabaceae</taxon>
        <taxon>Cannabis</taxon>
    </lineage>
</organism>
<proteinExistence type="predicted"/>
<dbReference type="AlphaFoldDB" id="A0A7J6ERI7"/>
<protein>
    <submittedName>
        <fullName evidence="1">Uncharacterized protein</fullName>
    </submittedName>
</protein>
<dbReference type="InterPro" id="IPR032675">
    <property type="entry name" value="LRR_dom_sf"/>
</dbReference>
<name>A0A7J6ERI7_CANSA</name>
<comment type="caution">
    <text evidence="1">The sequence shown here is derived from an EMBL/GenBank/DDBJ whole genome shotgun (WGS) entry which is preliminary data.</text>
</comment>
<evidence type="ECO:0000313" key="2">
    <source>
        <dbReference type="Proteomes" id="UP000525078"/>
    </source>
</evidence>
<dbReference type="Gene3D" id="3.80.10.10">
    <property type="entry name" value="Ribonuclease Inhibitor"/>
    <property type="match status" value="1"/>
</dbReference>
<gene>
    <name evidence="1" type="ORF">F8388_016856</name>
</gene>
<evidence type="ECO:0000313" key="1">
    <source>
        <dbReference type="EMBL" id="KAF4361047.1"/>
    </source>
</evidence>
<accession>A0A7J6ERI7</accession>
<dbReference type="Proteomes" id="UP000525078">
    <property type="component" value="Unassembled WGS sequence"/>
</dbReference>
<dbReference type="SUPFAM" id="SSF52058">
    <property type="entry name" value="L domain-like"/>
    <property type="match status" value="1"/>
</dbReference>
<reference evidence="1 2" key="1">
    <citation type="journal article" date="2020" name="bioRxiv">
        <title>Sequence and annotation of 42 cannabis genomes reveals extensive copy number variation in cannabinoid synthesis and pathogen resistance genes.</title>
        <authorList>
            <person name="Mckernan K.J."/>
            <person name="Helbert Y."/>
            <person name="Kane L.T."/>
            <person name="Ebling H."/>
            <person name="Zhang L."/>
            <person name="Liu B."/>
            <person name="Eaton Z."/>
            <person name="Mclaughlin S."/>
            <person name="Kingan S."/>
            <person name="Baybayan P."/>
            <person name="Concepcion G."/>
            <person name="Jordan M."/>
            <person name="Riva A."/>
            <person name="Barbazuk W."/>
            <person name="Harkins T."/>
        </authorList>
    </citation>
    <scope>NUCLEOTIDE SEQUENCE [LARGE SCALE GENOMIC DNA]</scope>
    <source>
        <strain evidence="2">cv. Jamaican Lion 4</strain>
        <tissue evidence="1">Leaf</tissue>
    </source>
</reference>
<dbReference type="EMBL" id="JAATIP010000196">
    <property type="protein sequence ID" value="KAF4361047.1"/>
    <property type="molecule type" value="Genomic_DNA"/>
</dbReference>
<sequence>MQAPLISLKKITIGRCKKLMHFDEVAFQHLTSLEMLDIYSCDVLQCLPKELPTSLTDLHISYCPLLRPRVQRETGEDWPIIARIPNIILDRKKI</sequence>